<organism evidence="1">
    <name type="scientific">Brassica napus</name>
    <name type="common">Rape</name>
    <dbReference type="NCBI Taxonomy" id="3708"/>
    <lineage>
        <taxon>Eukaryota</taxon>
        <taxon>Viridiplantae</taxon>
        <taxon>Streptophyta</taxon>
        <taxon>Embryophyta</taxon>
        <taxon>Tracheophyta</taxon>
        <taxon>Spermatophyta</taxon>
        <taxon>Magnoliopsida</taxon>
        <taxon>eudicotyledons</taxon>
        <taxon>Gunneridae</taxon>
        <taxon>Pentapetalae</taxon>
        <taxon>rosids</taxon>
        <taxon>malvids</taxon>
        <taxon>Brassicales</taxon>
        <taxon>Brassicaceae</taxon>
        <taxon>Brassiceae</taxon>
        <taxon>Brassica</taxon>
    </lineage>
</organism>
<name>A0A816RYT8_BRANA</name>
<accession>A0A816RYT8</accession>
<proteinExistence type="predicted"/>
<reference evidence="1" key="1">
    <citation type="submission" date="2021-01" db="EMBL/GenBank/DDBJ databases">
        <authorList>
            <consortium name="Genoscope - CEA"/>
            <person name="William W."/>
        </authorList>
    </citation>
    <scope>NUCLEOTIDE SEQUENCE</scope>
</reference>
<dbReference type="EMBL" id="HG994360">
    <property type="protein sequence ID" value="CAF2081535.1"/>
    <property type="molecule type" value="Genomic_DNA"/>
</dbReference>
<gene>
    <name evidence="1" type="ORF">DARMORV10_A06P03160.1</name>
</gene>
<evidence type="ECO:0000313" key="1">
    <source>
        <dbReference type="EMBL" id="CAF2081535.1"/>
    </source>
</evidence>
<sequence>MKPHGKSPITSDYDEKVMFFRDVSPGPHETQLRFRLIHLLGGLEPCQENAYWP</sequence>
<dbReference type="Proteomes" id="UP001295469">
    <property type="component" value="Chromosome A06"/>
</dbReference>
<protein>
    <submittedName>
        <fullName evidence="1">(rape) hypothetical protein</fullName>
    </submittedName>
</protein>
<dbReference type="AlphaFoldDB" id="A0A816RYT8"/>